<dbReference type="Gene3D" id="3.50.50.60">
    <property type="entry name" value="FAD/NAD(P)-binding domain"/>
    <property type="match status" value="1"/>
</dbReference>
<evidence type="ECO:0000256" key="4">
    <source>
        <dbReference type="ARBA" id="ARBA00022827"/>
    </source>
</evidence>
<evidence type="ECO:0000256" key="6">
    <source>
        <dbReference type="ARBA" id="ARBA00023002"/>
    </source>
</evidence>
<comment type="catalytic activity">
    <reaction evidence="7 8">
        <text>2 reduced [adrenodoxin] + NADP(+) + H(+) = 2 oxidized [adrenodoxin] + NADPH</text>
        <dbReference type="Rhea" id="RHEA:42312"/>
        <dbReference type="Rhea" id="RHEA-COMP:9998"/>
        <dbReference type="Rhea" id="RHEA-COMP:9999"/>
        <dbReference type="ChEBI" id="CHEBI:15378"/>
        <dbReference type="ChEBI" id="CHEBI:33737"/>
        <dbReference type="ChEBI" id="CHEBI:33738"/>
        <dbReference type="ChEBI" id="CHEBI:57783"/>
        <dbReference type="ChEBI" id="CHEBI:58349"/>
        <dbReference type="EC" id="1.18.1.6"/>
    </reaction>
</comment>
<evidence type="ECO:0000256" key="10">
    <source>
        <dbReference type="PIRSR" id="PIRSR000362-2"/>
    </source>
</evidence>
<evidence type="ECO:0000256" key="7">
    <source>
        <dbReference type="ARBA" id="ARBA00048933"/>
    </source>
</evidence>
<dbReference type="EMBL" id="BDRX01000005">
    <property type="protein sequence ID" value="GBF88624.1"/>
    <property type="molecule type" value="Genomic_DNA"/>
</dbReference>
<dbReference type="GO" id="GO:0005739">
    <property type="term" value="C:mitochondrion"/>
    <property type="evidence" value="ECO:0007669"/>
    <property type="project" value="UniProtKB-SubCell"/>
</dbReference>
<dbReference type="EC" id="1.18.1.6" evidence="8"/>
<dbReference type="Pfam" id="PF07992">
    <property type="entry name" value="Pyr_redox_2"/>
    <property type="match status" value="1"/>
</dbReference>
<accession>A0A2V0NMB6</accession>
<organism evidence="12 13">
    <name type="scientific">Raphidocelis subcapitata</name>
    <dbReference type="NCBI Taxonomy" id="307507"/>
    <lineage>
        <taxon>Eukaryota</taxon>
        <taxon>Viridiplantae</taxon>
        <taxon>Chlorophyta</taxon>
        <taxon>core chlorophytes</taxon>
        <taxon>Chlorophyceae</taxon>
        <taxon>CS clade</taxon>
        <taxon>Sphaeropleales</taxon>
        <taxon>Selenastraceae</taxon>
        <taxon>Raphidocelis</taxon>
    </lineage>
</organism>
<evidence type="ECO:0000313" key="12">
    <source>
        <dbReference type="EMBL" id="GBF88624.1"/>
    </source>
</evidence>
<dbReference type="InterPro" id="IPR036188">
    <property type="entry name" value="FAD/NAD-bd_sf"/>
</dbReference>
<keyword evidence="4 8" id="KW-0274">FAD</keyword>
<keyword evidence="6 8" id="KW-0560">Oxidoreductase</keyword>
<protein>
    <recommendedName>
        <fullName evidence="8">NADPH:adrenodoxin oxidoreductase, mitochondrial</fullName>
        <ecNumber evidence="8">1.18.1.6</ecNumber>
    </recommendedName>
</protein>
<dbReference type="Proteomes" id="UP000247498">
    <property type="component" value="Unassembled WGS sequence"/>
</dbReference>
<dbReference type="InterPro" id="IPR021163">
    <property type="entry name" value="Ferredox_Rdtase_adrenod"/>
</dbReference>
<feature type="binding site" evidence="9">
    <location>
        <position position="381"/>
    </location>
    <ligand>
        <name>FAD</name>
        <dbReference type="ChEBI" id="CHEBI:57692"/>
    </ligand>
</feature>
<dbReference type="Gene3D" id="3.40.50.720">
    <property type="entry name" value="NAD(P)-binding Rossmann-like Domain"/>
    <property type="match status" value="1"/>
</dbReference>
<feature type="binding site" evidence="9">
    <location>
        <position position="59"/>
    </location>
    <ligand>
        <name>FAD</name>
        <dbReference type="ChEBI" id="CHEBI:57692"/>
    </ligand>
</feature>
<keyword evidence="5 8" id="KW-0521">NADP</keyword>
<evidence type="ECO:0000256" key="1">
    <source>
        <dbReference type="ARBA" id="ARBA00001974"/>
    </source>
</evidence>
<comment type="similarity">
    <text evidence="2 8">Belongs to the ferredoxin--NADP reductase type 1 family.</text>
</comment>
<feature type="binding site" evidence="10">
    <location>
        <begin position="212"/>
        <end position="213"/>
    </location>
    <ligand>
        <name>NADP(+)</name>
        <dbReference type="ChEBI" id="CHEBI:58349"/>
    </ligand>
</feature>
<evidence type="ECO:0000256" key="2">
    <source>
        <dbReference type="ARBA" id="ARBA00008312"/>
    </source>
</evidence>
<evidence type="ECO:0000256" key="9">
    <source>
        <dbReference type="PIRSR" id="PIRSR000362-1"/>
    </source>
</evidence>
<feature type="binding site" evidence="9">
    <location>
        <position position="29"/>
    </location>
    <ligand>
        <name>FAD</name>
        <dbReference type="ChEBI" id="CHEBI:57692"/>
    </ligand>
</feature>
<evidence type="ECO:0000256" key="5">
    <source>
        <dbReference type="ARBA" id="ARBA00022857"/>
    </source>
</evidence>
<evidence type="ECO:0000256" key="8">
    <source>
        <dbReference type="PIRNR" id="PIRNR000362"/>
    </source>
</evidence>
<dbReference type="InterPro" id="IPR023753">
    <property type="entry name" value="FAD/NAD-binding_dom"/>
</dbReference>
<dbReference type="SUPFAM" id="SSF51971">
    <property type="entry name" value="Nucleotide-binding domain"/>
    <property type="match status" value="2"/>
</dbReference>
<proteinExistence type="inferred from homology"/>
<reference evidence="12 13" key="1">
    <citation type="journal article" date="2018" name="Sci. Rep.">
        <title>Raphidocelis subcapitata (=Pseudokirchneriella subcapitata) provides an insight into genome evolution and environmental adaptations in the Sphaeropleales.</title>
        <authorList>
            <person name="Suzuki S."/>
            <person name="Yamaguchi H."/>
            <person name="Nakajima N."/>
            <person name="Kawachi M."/>
        </authorList>
    </citation>
    <scope>NUCLEOTIDE SEQUENCE [LARGE SCALE GENOMIC DNA]</scope>
    <source>
        <strain evidence="12 13">NIES-35</strain>
    </source>
</reference>
<dbReference type="PIRSF" id="PIRSF000362">
    <property type="entry name" value="FNR"/>
    <property type="match status" value="1"/>
</dbReference>
<comment type="cofactor">
    <cofactor evidence="1 8 9">
        <name>FAD</name>
        <dbReference type="ChEBI" id="CHEBI:57692"/>
    </cofactor>
</comment>
<dbReference type="InterPro" id="IPR055275">
    <property type="entry name" value="Ferredox_Rdtase"/>
</dbReference>
<keyword evidence="8" id="KW-0496">Mitochondrion</keyword>
<sequence length="472" mass="50236">MLPRAGARLLSTAARNSVLQVCIVGSGPAGLYTAEKLLKRYGEDVRVDVLDRLPTPFGLVRSGVAPDHADVKNVTNQFTATCRDPRVGYLGNVSVGADIALAELRPLYHAVVLAYGAESDRRLGVPGEDAAGVFAAREFVWWYNGHPDARDLPVSLADVESVAVCGIGNVALDCARLLLKRPAALATTDIAGHALDALRKAGRVREVQLFARRGPVQAACTPKELRELVTLDGVAVHAPPDQMAVSPADEAEMKAVRMRRRMYDLIKGAAAKQPAGAQQHLRFQFYRNPVEVMVDPSGAACGVRVERTRLEATPRGVVAVGTGEYDAHPAQLVLKSIGYRSLPLEGVAFDARAGVVPNTAGRVLREYGGSEVDPGLYVCGWVKRGPTGIIGTNSMDADETVDSMYRDTAALPLRPVGGGAALRELLRQRGVRAVDFGGWQRIDAREVAGGAAVGKPREKIVSVGDMLSTAGV</sequence>
<dbReference type="GO" id="GO:0016491">
    <property type="term" value="F:oxidoreductase activity"/>
    <property type="evidence" value="ECO:0007669"/>
    <property type="project" value="UniProtKB-KW"/>
</dbReference>
<feature type="binding site" evidence="9">
    <location>
        <begin position="388"/>
        <end position="390"/>
    </location>
    <ligand>
        <name>FAD</name>
        <dbReference type="ChEBI" id="CHEBI:57692"/>
    </ligand>
</feature>
<dbReference type="AlphaFoldDB" id="A0A2V0NMB6"/>
<dbReference type="PANTHER" id="PTHR48467">
    <property type="entry name" value="GLUTAMATE SYNTHASE 1 [NADH], CHLOROPLASTIC-LIKE"/>
    <property type="match status" value="1"/>
</dbReference>
<dbReference type="FunCoup" id="A0A2V0NMB6">
    <property type="interactions" value="1773"/>
</dbReference>
<dbReference type="OrthoDB" id="333024at2759"/>
<dbReference type="InParanoid" id="A0A2V0NMB6"/>
<keyword evidence="13" id="KW-1185">Reference proteome</keyword>
<name>A0A2V0NMB6_9CHLO</name>
<feature type="domain" description="FAD/NAD(P)-binding" evidence="11">
    <location>
        <begin position="20"/>
        <end position="181"/>
    </location>
</feature>
<evidence type="ECO:0000256" key="3">
    <source>
        <dbReference type="ARBA" id="ARBA00022630"/>
    </source>
</evidence>
<comment type="caution">
    <text evidence="12">The sequence shown here is derived from an EMBL/GenBank/DDBJ whole genome shotgun (WGS) entry which is preliminary data.</text>
</comment>
<dbReference type="PRINTS" id="PR00419">
    <property type="entry name" value="ADXRDTASE"/>
</dbReference>
<feature type="binding site" evidence="10">
    <location>
        <position position="388"/>
    </location>
    <ligand>
        <name>NADP(+)</name>
        <dbReference type="ChEBI" id="CHEBI:58349"/>
    </ligand>
</feature>
<comment type="subcellular location">
    <subcellularLocation>
        <location evidence="8">Mitochondrion</location>
    </subcellularLocation>
</comment>
<dbReference type="STRING" id="307507.A0A2V0NMB6"/>
<evidence type="ECO:0000313" key="13">
    <source>
        <dbReference type="Proteomes" id="UP000247498"/>
    </source>
</evidence>
<keyword evidence="3 8" id="KW-0285">Flavoprotein</keyword>
<dbReference type="PANTHER" id="PTHR48467:SF1">
    <property type="entry name" value="GLUTAMATE SYNTHASE 1 [NADH], CHLOROPLASTIC-LIKE"/>
    <property type="match status" value="1"/>
</dbReference>
<gene>
    <name evidence="12" type="ORF">Rsub_01339</name>
</gene>
<feature type="binding site" evidence="9">
    <location>
        <position position="95"/>
    </location>
    <ligand>
        <name>FAD</name>
        <dbReference type="ChEBI" id="CHEBI:57692"/>
    </ligand>
</feature>
<feature type="binding site" evidence="10">
    <location>
        <position position="224"/>
    </location>
    <ligand>
        <name>NADP(+)</name>
        <dbReference type="ChEBI" id="CHEBI:58349"/>
    </ligand>
</feature>
<evidence type="ECO:0000259" key="11">
    <source>
        <dbReference type="Pfam" id="PF07992"/>
    </source>
</evidence>